<name>A0AA96VFL3_9EURY</name>
<protein>
    <recommendedName>
        <fullName evidence="5">DUF2953 domain-containing protein</fullName>
    </recommendedName>
</protein>
<accession>A0AA96VFL3</accession>
<feature type="region of interest" description="Disordered" evidence="1">
    <location>
        <begin position="424"/>
        <end position="458"/>
    </location>
</feature>
<feature type="compositionally biased region" description="Basic and acidic residues" evidence="1">
    <location>
        <begin position="150"/>
        <end position="162"/>
    </location>
</feature>
<evidence type="ECO:0000313" key="4">
    <source>
        <dbReference type="Proteomes" id="UP001303587"/>
    </source>
</evidence>
<evidence type="ECO:0008006" key="5">
    <source>
        <dbReference type="Google" id="ProtNLM"/>
    </source>
</evidence>
<organism evidence="3 4">
    <name type="scientific">Methanolapillus millepedarum</name>
    <dbReference type="NCBI Taxonomy" id="3028296"/>
    <lineage>
        <taxon>Archaea</taxon>
        <taxon>Methanobacteriati</taxon>
        <taxon>Methanobacteriota</taxon>
        <taxon>Stenosarchaea group</taxon>
        <taxon>Methanomicrobia</taxon>
        <taxon>Methanosarcinales</taxon>
        <taxon>Methanosarcinaceae</taxon>
        <taxon>Methanolapillus</taxon>
    </lineage>
</organism>
<feature type="region of interest" description="Disordered" evidence="1">
    <location>
        <begin position="143"/>
        <end position="162"/>
    </location>
</feature>
<proteinExistence type="predicted"/>
<sequence length="458" mass="52878">MTLQTTLAEIGHILLWVFAFLLIAVVVLLAAAFLLTLLLRLDVDVSVRKDGTKLKQKISVFLLLFKFNIYKFETDDMTGSEKENKTEDIPEDLSAENDSSSGNVYTLSFDADGKINLKINKSKKFGENYEIIIVPPSEIVETAETEPDWTEQKTESEKLGSDIEEPKVCVEEWMVETEKREEETEFLNGSGRFFDESMPIDERKTDIRIENILDESENFEICDETNREKPVEEIGNNIHEDEEIKNDSNKDEEFDSDEDGIEKYVDLSDPVQFATDSITAGIKMIQPTTRFVSSILLKMKIRKMSLDLVYGLADPADTAVSSGVLYSFKSSMIAYLEDIKNRTKNKNVQKNADILIRDIEENVLIHPVLTEKAFRLDSDLAFSFWVRSLYIPTLKFLFHKNTRWVIRHYVYVYFIRFHFVKNKEEKQNKKRSEKQEKEKNKSQKNQNPDDRKSTASGG</sequence>
<feature type="region of interest" description="Disordered" evidence="1">
    <location>
        <begin position="79"/>
        <end position="100"/>
    </location>
</feature>
<gene>
    <name evidence="3" type="ORF">MsAc7_12700</name>
</gene>
<keyword evidence="2" id="KW-0812">Transmembrane</keyword>
<keyword evidence="4" id="KW-1185">Reference proteome</keyword>
<dbReference type="GeneID" id="89230374"/>
<feature type="transmembrane region" description="Helical" evidence="2">
    <location>
        <begin position="13"/>
        <end position="39"/>
    </location>
</feature>
<reference evidence="3 4" key="1">
    <citation type="submission" date="2023-07" db="EMBL/GenBank/DDBJ databases">
        <title>Closed genoem sequence of Methanosarcinaceae archaeon Ac7.</title>
        <authorList>
            <person name="Poehlein A."/>
            <person name="Protasov E."/>
            <person name="Platt K."/>
            <person name="Reeh H."/>
            <person name="Daniel R."/>
            <person name="Brune A."/>
        </authorList>
    </citation>
    <scope>NUCLEOTIDE SEQUENCE [LARGE SCALE GENOMIC DNA]</scope>
    <source>
        <strain evidence="3 4">Ac7</strain>
    </source>
</reference>
<evidence type="ECO:0000256" key="1">
    <source>
        <dbReference type="SAM" id="MobiDB-lite"/>
    </source>
</evidence>
<feature type="compositionally biased region" description="Basic and acidic residues" evidence="1">
    <location>
        <begin position="79"/>
        <end position="88"/>
    </location>
</feature>
<evidence type="ECO:0000313" key="3">
    <source>
        <dbReference type="EMBL" id="WNY25712.1"/>
    </source>
</evidence>
<evidence type="ECO:0000256" key="2">
    <source>
        <dbReference type="SAM" id="Phobius"/>
    </source>
</evidence>
<dbReference type="AlphaFoldDB" id="A0AA96VFL3"/>
<dbReference type="EMBL" id="CP131060">
    <property type="protein sequence ID" value="WNY25712.1"/>
    <property type="molecule type" value="Genomic_DNA"/>
</dbReference>
<feature type="compositionally biased region" description="Basic and acidic residues" evidence="1">
    <location>
        <begin position="433"/>
        <end position="458"/>
    </location>
</feature>
<keyword evidence="2" id="KW-1133">Transmembrane helix</keyword>
<keyword evidence="2" id="KW-0472">Membrane</keyword>
<dbReference type="RefSeq" id="WP_338102067.1">
    <property type="nucleotide sequence ID" value="NZ_CP131060.1"/>
</dbReference>
<dbReference type="Proteomes" id="UP001303587">
    <property type="component" value="Chromosome"/>
</dbReference>